<keyword evidence="2" id="KW-0808">Transferase</keyword>
<dbReference type="CDD" id="cd04301">
    <property type="entry name" value="NAT_SF"/>
    <property type="match status" value="1"/>
</dbReference>
<reference evidence="2 3" key="1">
    <citation type="submission" date="2024-01" db="EMBL/GenBank/DDBJ databases">
        <title>Pedobacter sp. nov., isolated from fresh soil.</title>
        <authorList>
            <person name="Le N.T.T."/>
        </authorList>
    </citation>
    <scope>NUCLEOTIDE SEQUENCE [LARGE SCALE GENOMIC DNA]</scope>
    <source>
        <strain evidence="2 3">KR3-3</strain>
    </source>
</reference>
<dbReference type="Gene3D" id="3.40.630.30">
    <property type="match status" value="1"/>
</dbReference>
<dbReference type="RefSeq" id="WP_330108925.1">
    <property type="nucleotide sequence ID" value="NZ_JAZDQT010000003.1"/>
</dbReference>
<keyword evidence="2" id="KW-0012">Acyltransferase</keyword>
<sequence>MFLSAMQADELYRLAEIDRSEAIEASYQLQNGQLVLIADAQLATGFTAEELSELMQRQSELLQAGGKIMGAFEQDKLVGMASVALPLFGRDKSYCKMDILYVSRPHRGQGIAKQLLHSIKIIARTFEASHLYISATPTQHTVDFYLAQGAQLATEINPQLWAMEPDDIHLELPL</sequence>
<dbReference type="SUPFAM" id="SSF55729">
    <property type="entry name" value="Acyl-CoA N-acyltransferases (Nat)"/>
    <property type="match status" value="1"/>
</dbReference>
<protein>
    <submittedName>
        <fullName evidence="2">GNAT family N-acetyltransferase</fullName>
        <ecNumber evidence="2">2.3.1.-</ecNumber>
    </submittedName>
</protein>
<dbReference type="EC" id="2.3.1.-" evidence="2"/>
<name>A0ABU7IAW1_9SPHI</name>
<evidence type="ECO:0000313" key="2">
    <source>
        <dbReference type="EMBL" id="MEE1946625.1"/>
    </source>
</evidence>
<organism evidence="2 3">
    <name type="scientific">Pedobacter albus</name>
    <dbReference type="NCBI Taxonomy" id="3113905"/>
    <lineage>
        <taxon>Bacteria</taxon>
        <taxon>Pseudomonadati</taxon>
        <taxon>Bacteroidota</taxon>
        <taxon>Sphingobacteriia</taxon>
        <taxon>Sphingobacteriales</taxon>
        <taxon>Sphingobacteriaceae</taxon>
        <taxon>Pedobacter</taxon>
    </lineage>
</organism>
<dbReference type="InterPro" id="IPR016181">
    <property type="entry name" value="Acyl_CoA_acyltransferase"/>
</dbReference>
<dbReference type="InterPro" id="IPR000182">
    <property type="entry name" value="GNAT_dom"/>
</dbReference>
<dbReference type="Proteomes" id="UP001336835">
    <property type="component" value="Unassembled WGS sequence"/>
</dbReference>
<dbReference type="GO" id="GO:0016746">
    <property type="term" value="F:acyltransferase activity"/>
    <property type="evidence" value="ECO:0007669"/>
    <property type="project" value="UniProtKB-KW"/>
</dbReference>
<dbReference type="PROSITE" id="PS51186">
    <property type="entry name" value="GNAT"/>
    <property type="match status" value="1"/>
</dbReference>
<evidence type="ECO:0000313" key="3">
    <source>
        <dbReference type="Proteomes" id="UP001336835"/>
    </source>
</evidence>
<feature type="domain" description="N-acetyltransferase" evidence="1">
    <location>
        <begin position="1"/>
        <end position="174"/>
    </location>
</feature>
<gene>
    <name evidence="2" type="ORF">VRU48_15980</name>
</gene>
<evidence type="ECO:0000259" key="1">
    <source>
        <dbReference type="PROSITE" id="PS51186"/>
    </source>
</evidence>
<proteinExistence type="predicted"/>
<keyword evidence="3" id="KW-1185">Reference proteome</keyword>
<dbReference type="Pfam" id="PF00583">
    <property type="entry name" value="Acetyltransf_1"/>
    <property type="match status" value="1"/>
</dbReference>
<accession>A0ABU7IAW1</accession>
<comment type="caution">
    <text evidence="2">The sequence shown here is derived from an EMBL/GenBank/DDBJ whole genome shotgun (WGS) entry which is preliminary data.</text>
</comment>
<dbReference type="EMBL" id="JAZDQT010000003">
    <property type="protein sequence ID" value="MEE1946625.1"/>
    <property type="molecule type" value="Genomic_DNA"/>
</dbReference>